<feature type="region of interest" description="Disordered" evidence="2">
    <location>
        <begin position="1431"/>
        <end position="1466"/>
    </location>
</feature>
<feature type="region of interest" description="Disordered" evidence="2">
    <location>
        <begin position="199"/>
        <end position="321"/>
    </location>
</feature>
<feature type="compositionally biased region" description="Basic and acidic residues" evidence="2">
    <location>
        <begin position="1836"/>
        <end position="1849"/>
    </location>
</feature>
<feature type="region of interest" description="Disordered" evidence="2">
    <location>
        <begin position="2073"/>
        <end position="2102"/>
    </location>
</feature>
<dbReference type="Proteomes" id="UP001152797">
    <property type="component" value="Unassembled WGS sequence"/>
</dbReference>
<feature type="compositionally biased region" description="Polar residues" evidence="2">
    <location>
        <begin position="312"/>
        <end position="321"/>
    </location>
</feature>
<evidence type="ECO:0000259" key="3">
    <source>
        <dbReference type="Pfam" id="PF07727"/>
    </source>
</evidence>
<dbReference type="InterPro" id="IPR013103">
    <property type="entry name" value="RVT_2"/>
</dbReference>
<feature type="compositionally biased region" description="Basic and acidic residues" evidence="2">
    <location>
        <begin position="286"/>
        <end position="308"/>
    </location>
</feature>
<organism evidence="4">
    <name type="scientific">Cladocopium goreaui</name>
    <dbReference type="NCBI Taxonomy" id="2562237"/>
    <lineage>
        <taxon>Eukaryota</taxon>
        <taxon>Sar</taxon>
        <taxon>Alveolata</taxon>
        <taxon>Dinophyceae</taxon>
        <taxon>Suessiales</taxon>
        <taxon>Symbiodiniaceae</taxon>
        <taxon>Cladocopium</taxon>
    </lineage>
</organism>
<feature type="compositionally biased region" description="Basic and acidic residues" evidence="2">
    <location>
        <begin position="2086"/>
        <end position="2102"/>
    </location>
</feature>
<feature type="compositionally biased region" description="Basic and acidic residues" evidence="2">
    <location>
        <begin position="2369"/>
        <end position="2379"/>
    </location>
</feature>
<dbReference type="EMBL" id="CAMXCT030006819">
    <property type="protein sequence ID" value="CAL4807868.1"/>
    <property type="molecule type" value="Genomic_DNA"/>
</dbReference>
<feature type="region of interest" description="Disordered" evidence="2">
    <location>
        <begin position="1236"/>
        <end position="1311"/>
    </location>
</feature>
<feature type="region of interest" description="Disordered" evidence="2">
    <location>
        <begin position="1108"/>
        <end position="1127"/>
    </location>
</feature>
<evidence type="ECO:0000256" key="2">
    <source>
        <dbReference type="SAM" id="MobiDB-lite"/>
    </source>
</evidence>
<evidence type="ECO:0000313" key="6">
    <source>
        <dbReference type="Proteomes" id="UP001152797"/>
    </source>
</evidence>
<protein>
    <submittedName>
        <fullName evidence="5">Retrovirus-related Pol polyprotein from transposon RE2 (Retro element 2) (AtRE2)</fullName>
    </submittedName>
</protein>
<reference evidence="4" key="1">
    <citation type="submission" date="2022-10" db="EMBL/GenBank/DDBJ databases">
        <authorList>
            <person name="Chen Y."/>
            <person name="Dougan E. K."/>
            <person name="Chan C."/>
            <person name="Rhodes N."/>
            <person name="Thang M."/>
        </authorList>
    </citation>
    <scope>NUCLEOTIDE SEQUENCE</scope>
</reference>
<feature type="compositionally biased region" description="Basic and acidic residues" evidence="2">
    <location>
        <begin position="2337"/>
        <end position="2350"/>
    </location>
</feature>
<feature type="compositionally biased region" description="Acidic residues" evidence="2">
    <location>
        <begin position="1264"/>
        <end position="1280"/>
    </location>
</feature>
<feature type="compositionally biased region" description="Basic and acidic residues" evidence="2">
    <location>
        <begin position="40"/>
        <end position="57"/>
    </location>
</feature>
<feature type="region of interest" description="Disordered" evidence="2">
    <location>
        <begin position="2172"/>
        <end position="2254"/>
    </location>
</feature>
<dbReference type="Pfam" id="PF07727">
    <property type="entry name" value="RVT_2"/>
    <property type="match status" value="1"/>
</dbReference>
<feature type="compositionally biased region" description="Basic and acidic residues" evidence="2">
    <location>
        <begin position="156"/>
        <end position="179"/>
    </location>
</feature>
<feature type="compositionally biased region" description="Basic and acidic residues" evidence="2">
    <location>
        <begin position="1238"/>
        <end position="1250"/>
    </location>
</feature>
<dbReference type="PANTHER" id="PTHR11439:SF483">
    <property type="entry name" value="PEPTIDE SYNTHASE GLIP-LIKE, PUTATIVE (AFU_ORTHOLOGUE AFUA_3G12920)-RELATED"/>
    <property type="match status" value="1"/>
</dbReference>
<proteinExistence type="predicted"/>
<feature type="compositionally biased region" description="Basic and acidic residues" evidence="2">
    <location>
        <begin position="199"/>
        <end position="269"/>
    </location>
</feature>
<comment type="caution">
    <text evidence="4">The sequence shown here is derived from an EMBL/GenBank/DDBJ whole genome shotgun (WGS) entry which is preliminary data.</text>
</comment>
<feature type="compositionally biased region" description="Acidic residues" evidence="2">
    <location>
        <begin position="2214"/>
        <end position="2224"/>
    </location>
</feature>
<feature type="compositionally biased region" description="Pro residues" evidence="2">
    <location>
        <begin position="2312"/>
        <end position="2323"/>
    </location>
</feature>
<feature type="coiled-coil region" evidence="1">
    <location>
        <begin position="670"/>
        <end position="712"/>
    </location>
</feature>
<feature type="compositionally biased region" description="Low complexity" evidence="2">
    <location>
        <begin position="2283"/>
        <end position="2301"/>
    </location>
</feature>
<feature type="compositionally biased region" description="Basic and acidic residues" evidence="2">
    <location>
        <begin position="342"/>
        <end position="366"/>
    </location>
</feature>
<feature type="compositionally biased region" description="Basic and acidic residues" evidence="2">
    <location>
        <begin position="132"/>
        <end position="142"/>
    </location>
</feature>
<feature type="compositionally biased region" description="Basic and acidic residues" evidence="2">
    <location>
        <begin position="611"/>
        <end position="661"/>
    </location>
</feature>
<feature type="region of interest" description="Disordered" evidence="2">
    <location>
        <begin position="2283"/>
        <end position="2488"/>
    </location>
</feature>
<sequence length="2574" mass="290639">MKALEDKRQEEDQMALRGKGTPSQGGEFLKTPSQPTLEDDMGRTPRQEETPAKEWKTPKTPVETPRQAEPPTSSTREREERGGRTASAAQTPFHRPSGAPETSPQWPGGPKTSPTTLRPANQPEPQPLFDDEQLRRYEELRRQAPMLNPPQVQQRTLEEMRPETLREEELKRLRKREEELEMERTMLLREREELQRLLQQKEREKSRERHEEELQRLLQHKQRDESRERHEEELQRLLQHKGRDESRERHDERRQNAIEDEDVQYRTPEEESQTAKKLFQDELEEADRPPKPEAERPPTAREATRPLKTEAAGSSRQEETPGTLQLMAMMMHTMTEMQKKMLSKDGGKEGEGGEAEYVRSHPEVPRLTDWNPSTGPIDLNDWLALIEPIMADLTATSHDWWDRLLKEARQWYQDHMALSPMDRLTHEPQPSKDLDQPKWIRLERRASTLLMMSIPEAQKEELVSTKRITALKIICHLFTTFQPGGLAEKEVILRSLEMPQEAATVAEAVSSLRKWMRWRRRAMELQVSEPDPFLLLKGLGRIVRRPLEANRELNFRISLARSMLQVDSTPTKDTVGKFSTHLLAEMEQIAHLEGSKKSTSKDTQKQAQPEVKVRKIEEEPNKEGSPEKSGKLWEGKDMKPTAKVVKKEEATKKEEVAKEGSNEGDSSEAMKGLLEEANKMLKALQQGKNEEDEGKEVRLQKLQKQLDELKTLKVFRISKIHTEEGDYGLLDSGATHALRGRQPGESLKDLTEVRVTLACGRDATLKMTRGGTMIGQDEETEPIVPLGKMVSQLGCTVEWDEGGLVVVHPERGRLATTQRGGCPHIPRPLALDIIQELEEKSGWMKKMKTKEEDEEDVLKKMVAVHPVFRDLPEEVKKELVVTPSKDLTALPGMNRRQRRKIQREGATLHLFAGEDDGFILSQAVKSAGGDVQTLIELDQKRGPGHDLMSSDPYATLLRLAFDNRPLREWGGEEFGRRDLRKDEKTKVWQDDVMLFRTLLLYVLAVHVEKTKDEEEKEEGIKRDAKTEEQKTGGEGWKKIILALEQPSAPEYLPKTVSFWWTDQWRKMKEMYDLQEIKFNQGDWKGEEGGKGCIKPTTIGGNVEIKVPEERNPEAKGRSQDRVQDSKSLSRWVPGLMKELAKEVVKKCQERPVQLRPMSWEQHVKHGHVPCRRDCKICQQSGAKSAPHRRLNAKKGQFPRAGVLSVNTTGPLVKGEDLMGNKMRFLLVGAYTWLAPKDSPLEDKRNERVPEEEVDAIEGLRIDDSEGEADDEAEHTEEDPQQDPPGNPEEPQGGERAINPQEPQEAAKEEVDQPEDFEIKIFRLVTPLPSKAGGVVLQAVIDMILKLRCGLKQKFPPLGAEVLVKKRRWNAQQFLPTMDRVTYIAPCWEGHGHWVKQEDGTTIVARFCIADVWNPVTDHSWLAVMTEMPDPLEERRRLRRKTPPELAKMEVQEDEPGEEGRDPEPRRRSRLLQLIMEEMTALMEDPSEEALKTTMQSVAKLRMMMETGTSEDVLQTRIVGLGEVMKDLEGWKKPIEEELKSLVEDKMALEAISKEEVEKMFREAHAEGRKLEVVPGKLVTVVKPAPEGGKKKARIVACGNFTAKDAQDELYASTGDAVTLRIMMKLASENQWDGVTLDIRTAFLNTPWEDMDVLVKPPHLLIRMKLVEEGTLWRPTKALYGFRKSPRLWGNHRDSTMRKMEVPHEGKRHRLTQLVSEPNLWRIDEVKDEDEEEEKPKGPPKALMMVYVDDLFATGPTQLLKALTETIKKEWNTSTPEWINEDPTRFLGMGISKTKGEDGLEVWAASQQDYVKELLRRNVGEDEKKWPKRKVPISKDPPAEHQEEPKVEGVRKAQKIVGEALWLVTRTRPDMMYALAKMASQVLHQPQWVAESASQLWGYMAATIHEGITFEKGPSWEGWEEQSGLAVYADASFAPSGEESHGSAIVTLRGAPLLWKSSRQSTVSLSTAEAELNELIEGLMMGESVAAILEELEPHIMKMMASDSQAAVNICLAEGGSWRTRHLRLRAAHAKQRFTKGDWLLRHLPGEDMLADIGTKSLTSARLEKLKKGLGMKKIGKDEEKNEEPEEKTAPEEAEKIKKKEQGTRVPKEVEKALQCVALMIAIQGAKAQDDEETEERAEMFHIEIILMFALVGVVSVIQRIIPCLMGWLRRDRQPEEEPAEEEGSRVRGAPTRRQEEQALRTPESIRRRRRVEARDDEDTEEETDPGVPFPHGDRDGNLFLRNPPGPKAPPRQLAHMYPIPKGQQKGQQAGQAGTQVGQLGLQAGRPSQQAGQQKGRPQQAASSSTTPVHMLVPPPPPQEPGAEPPRLVEEFFQGLVQEEHEHPDDWDPETHGQIYPGKGSPPQAYFQRMAEKGQAKGSEEGTPAKGVKGGKKGDDEIAAKGAKGGKKGDDEIAAKGAKGGKKGDDEIAAKGAKGEGSPQKGAPKGQGKKGQAEGEEVPETGAQKGGGKMAENGEGDDEAAPPRVPSDEHGVALPVYITPWGTRFHTGVTCPTLANSGWMVRSPWCPLCCVGLQPSSATILYSEGPGRTVHSRRECAGPMQGYPMCQRCDGYQRY</sequence>
<feature type="domain" description="Reverse transcriptase Ty1/copia-type" evidence="3">
    <location>
        <begin position="1584"/>
        <end position="1700"/>
    </location>
</feature>
<reference evidence="5 6" key="2">
    <citation type="submission" date="2024-05" db="EMBL/GenBank/DDBJ databases">
        <authorList>
            <person name="Chen Y."/>
            <person name="Shah S."/>
            <person name="Dougan E. K."/>
            <person name="Thang M."/>
            <person name="Chan C."/>
        </authorList>
    </citation>
    <scope>NUCLEOTIDE SEQUENCE [LARGE SCALE GENOMIC DNA]</scope>
</reference>
<gene>
    <name evidence="4" type="ORF">C1SCF055_LOCUS44968</name>
</gene>
<dbReference type="EMBL" id="CAMXCT010006819">
    <property type="protein sequence ID" value="CAI4020556.1"/>
    <property type="molecule type" value="Genomic_DNA"/>
</dbReference>
<feature type="region of interest" description="Disordered" evidence="2">
    <location>
        <begin position="1"/>
        <end position="179"/>
    </location>
</feature>
<feature type="compositionally biased region" description="Basic and acidic residues" evidence="2">
    <location>
        <begin position="1108"/>
        <end position="1124"/>
    </location>
</feature>
<feature type="region of interest" description="Disordered" evidence="2">
    <location>
        <begin position="1824"/>
        <end position="1849"/>
    </location>
</feature>
<keyword evidence="1" id="KW-0175">Coiled coil</keyword>
<dbReference type="CDD" id="cd09272">
    <property type="entry name" value="RNase_HI_RT_Ty1"/>
    <property type="match status" value="1"/>
</dbReference>
<evidence type="ECO:0000256" key="1">
    <source>
        <dbReference type="SAM" id="Coils"/>
    </source>
</evidence>
<accession>A0A9P1M4B1</accession>
<evidence type="ECO:0000313" key="5">
    <source>
        <dbReference type="EMBL" id="CAL4807868.1"/>
    </source>
</evidence>
<feature type="region of interest" description="Disordered" evidence="2">
    <location>
        <begin position="342"/>
        <end position="372"/>
    </location>
</feature>
<feature type="compositionally biased region" description="Basic and acidic residues" evidence="2">
    <location>
        <begin position="1"/>
        <end position="11"/>
    </location>
</feature>
<keyword evidence="6" id="KW-1185">Reference proteome</keyword>
<evidence type="ECO:0000313" key="4">
    <source>
        <dbReference type="EMBL" id="CAI4020556.1"/>
    </source>
</evidence>
<feature type="region of interest" description="Disordered" evidence="2">
    <location>
        <begin position="592"/>
        <end position="668"/>
    </location>
</feature>
<dbReference type="EMBL" id="CAMXCT020006819">
    <property type="protein sequence ID" value="CAL1173931.1"/>
    <property type="molecule type" value="Genomic_DNA"/>
</dbReference>
<dbReference type="PANTHER" id="PTHR11439">
    <property type="entry name" value="GAG-POL-RELATED RETROTRANSPOSON"/>
    <property type="match status" value="1"/>
</dbReference>
<name>A0A9P1M4B1_9DINO</name>
<feature type="compositionally biased region" description="Basic and acidic residues" evidence="2">
    <location>
        <begin position="592"/>
        <end position="604"/>
    </location>
</feature>